<feature type="region of interest" description="Disordered" evidence="5">
    <location>
        <begin position="136"/>
        <end position="183"/>
    </location>
</feature>
<dbReference type="InterPro" id="IPR002164">
    <property type="entry name" value="NAP_family"/>
</dbReference>
<dbReference type="EMBL" id="GBGP01000089">
    <property type="protein sequence ID" value="JAC85094.1"/>
    <property type="molecule type" value="mRNA"/>
</dbReference>
<dbReference type="Gene3D" id="3.30.1120.90">
    <property type="entry name" value="Nucleosome assembly protein"/>
    <property type="match status" value="1"/>
</dbReference>
<dbReference type="PANTHER" id="PTHR11875">
    <property type="entry name" value="TESTIS-SPECIFIC Y-ENCODED PROTEIN"/>
    <property type="match status" value="1"/>
</dbReference>
<feature type="compositionally biased region" description="Basic and acidic residues" evidence="5">
    <location>
        <begin position="157"/>
        <end position="170"/>
    </location>
</feature>
<evidence type="ECO:0000256" key="2">
    <source>
        <dbReference type="ARBA" id="ARBA00009947"/>
    </source>
</evidence>
<evidence type="ECO:0000256" key="4">
    <source>
        <dbReference type="RuleBase" id="RU003876"/>
    </source>
</evidence>
<dbReference type="GO" id="GO:0005634">
    <property type="term" value="C:nucleus"/>
    <property type="evidence" value="ECO:0007669"/>
    <property type="project" value="UniProtKB-SubCell"/>
</dbReference>
<dbReference type="Pfam" id="PF00956">
    <property type="entry name" value="NAP"/>
    <property type="match status" value="1"/>
</dbReference>
<dbReference type="FunFam" id="1.20.5.1500:FF:000001">
    <property type="entry name" value="Nucleosome assembly protein 1-like 1"/>
    <property type="match status" value="1"/>
</dbReference>
<evidence type="ECO:0000256" key="1">
    <source>
        <dbReference type="ARBA" id="ARBA00004123"/>
    </source>
</evidence>
<dbReference type="AlphaFoldDB" id="A0A069DUX0"/>
<accession>A0A069DUX0</accession>
<dbReference type="Gene3D" id="1.20.5.1500">
    <property type="match status" value="1"/>
</dbReference>
<keyword evidence="3" id="KW-0539">Nucleus</keyword>
<feature type="compositionally biased region" description="Basic and acidic residues" evidence="5">
    <location>
        <begin position="418"/>
        <end position="433"/>
    </location>
</feature>
<protein>
    <submittedName>
        <fullName evidence="6">Nucleosome assembly protein</fullName>
    </submittedName>
</protein>
<sequence>FFFFFRNKREHVGLSKRESNLTITMPPKPEVDTEEISDEEIEAAEAGPNMAELMKNPELIAAVQAKLNGLLGDSTGFIDMLPECVKRRVHALKNIQVECAKLEGKFYEEAHQLEMKYAGLFKPLYEKRSEIVNAIHEPTDEESKWVEPGEEEEDEESKAAEVKDEKMDTEEKSEEEKTESEKFADEVKSKLKLDMDENTKGIPEFWLTAMKNVELLGDMIQDHDEEILKHLTDVKLIFTGKKEGSSEESEMGFVLEFMFQPNEHFTNTALTKTYKMKSEPDADDPFSFEGPDIVSCTGCKIDWKKGMNITQKQVKKKQKHKGRGQTRVVTKTVQNDSFFNFFNPPEVPENEEDMDEEMEALLAADFEIGHFFRERFIPKAVLFYTGEAIEDDSDDEDFEDEEGDEDDDDDDDDDENDPDFKPDGEKPQECKQQ</sequence>
<reference evidence="6" key="1">
    <citation type="journal article" date="2014" name="PLoS Genet.">
        <title>Differential Responses to Wnt and PCP Disruption Predict Expression and Developmental Function of Conserved and Novel Genes in a Cnidarian.</title>
        <authorList>
            <person name="Lapebie P."/>
            <person name="Ruggiero A."/>
            <person name="Barreau C."/>
            <person name="Chevalier S."/>
            <person name="Chang P."/>
            <person name="Dru P."/>
            <person name="Houliston E."/>
            <person name="Momose T."/>
        </authorList>
    </citation>
    <scope>NUCLEOTIDE SEQUENCE</scope>
</reference>
<dbReference type="FunFam" id="3.30.1120.90:FF:000001">
    <property type="entry name" value="Nucleosome assembly protein 1-like 1"/>
    <property type="match status" value="1"/>
</dbReference>
<dbReference type="GO" id="GO:0006334">
    <property type="term" value="P:nucleosome assembly"/>
    <property type="evidence" value="ECO:0007669"/>
    <property type="project" value="InterPro"/>
</dbReference>
<feature type="compositionally biased region" description="Acidic residues" evidence="5">
    <location>
        <begin position="388"/>
        <end position="417"/>
    </location>
</feature>
<feature type="compositionally biased region" description="Basic and acidic residues" evidence="5">
    <location>
        <begin position="137"/>
        <end position="147"/>
    </location>
</feature>
<evidence type="ECO:0000256" key="3">
    <source>
        <dbReference type="ARBA" id="ARBA00023242"/>
    </source>
</evidence>
<dbReference type="SUPFAM" id="SSF143113">
    <property type="entry name" value="NAP-like"/>
    <property type="match status" value="2"/>
</dbReference>
<comment type="subcellular location">
    <subcellularLocation>
        <location evidence="1">Nucleus</location>
    </subcellularLocation>
</comment>
<feature type="non-terminal residue" evidence="6">
    <location>
        <position position="1"/>
    </location>
</feature>
<evidence type="ECO:0000256" key="5">
    <source>
        <dbReference type="SAM" id="MobiDB-lite"/>
    </source>
</evidence>
<feature type="region of interest" description="Disordered" evidence="5">
    <location>
        <begin position="388"/>
        <end position="433"/>
    </location>
</feature>
<evidence type="ECO:0000313" key="6">
    <source>
        <dbReference type="EMBL" id="JAC85094.1"/>
    </source>
</evidence>
<dbReference type="InterPro" id="IPR037231">
    <property type="entry name" value="NAP-like_sf"/>
</dbReference>
<comment type="similarity">
    <text evidence="2 4">Belongs to the nucleosome assembly protein (NAP) family.</text>
</comment>
<proteinExistence type="evidence at transcript level"/>
<name>A0A069DUX0_9CNID</name>
<organism evidence="6">
    <name type="scientific">Clytia hemisphaerica</name>
    <dbReference type="NCBI Taxonomy" id="252671"/>
    <lineage>
        <taxon>Eukaryota</taxon>
        <taxon>Metazoa</taxon>
        <taxon>Cnidaria</taxon>
        <taxon>Hydrozoa</taxon>
        <taxon>Hydroidolina</taxon>
        <taxon>Leptothecata</taxon>
        <taxon>Obeliida</taxon>
        <taxon>Clytiidae</taxon>
        <taxon>Clytia</taxon>
    </lineage>
</organism>